<keyword evidence="1" id="KW-0175">Coiled coil</keyword>
<sequence>YFSLLPILFVCSNGFWDVKNNFEESEDVSIQAGQTIHPHMSRQTSFDQRYPLTQFKLIVDFKCSRYYPINDINNERKSLILILKEINSRTKGIKTIGKDDRIIDNIPWMKIMEVFLPLPQWRRAELLQEDLEGCFEKTFADYQSLRSMRKFLLKKLINDKNEEMAKIIYYILIKDSDTLKEEDFDTLYEIILARPKFELNKIILHYDKILAMNIMRDVRKYEISNQIISFCDNISNIIQGDLSIDENGVASSFTHAFAVLIINSDFKSESVSEFANEFFNKCIGESKDFQETQKRKAKLQRSITIVGESKGLELPEYIKRMLIITGLAGKKKYREDLANRMKHYIENNNMNLTDLIVIHYGTDMFQILKSMDELFAEEKINEDLALRESVELKTKNVHLDIQLKEEELKDKDKKDELKNKIKEIELGNEIEKKKLREVELKKKLKEEIKVEERLRNKVSEEQISLIRGNVEGYKKDLFNLKKEVFELNMELKGMEVKNKMKDNALKIGSLEEKLKNVKSEELKKGLEEDLMKLKLEREELGKKLEQTELKSNHRKAKWRIDELISKSVPLLARLIAAGSADP</sequence>
<reference evidence="3" key="1">
    <citation type="submission" date="2022-11" db="UniProtKB">
        <authorList>
            <consortium name="WormBaseParasite"/>
        </authorList>
    </citation>
    <scope>IDENTIFICATION</scope>
</reference>
<keyword evidence="2" id="KW-1185">Reference proteome</keyword>
<evidence type="ECO:0000256" key="1">
    <source>
        <dbReference type="SAM" id="Coils"/>
    </source>
</evidence>
<organism evidence="2 3">
    <name type="scientific">Meloidogyne floridensis</name>
    <dbReference type="NCBI Taxonomy" id="298350"/>
    <lineage>
        <taxon>Eukaryota</taxon>
        <taxon>Metazoa</taxon>
        <taxon>Ecdysozoa</taxon>
        <taxon>Nematoda</taxon>
        <taxon>Chromadorea</taxon>
        <taxon>Rhabditida</taxon>
        <taxon>Tylenchina</taxon>
        <taxon>Tylenchomorpha</taxon>
        <taxon>Tylenchoidea</taxon>
        <taxon>Meloidogynidae</taxon>
        <taxon>Meloidogyninae</taxon>
        <taxon>Meloidogyne</taxon>
    </lineage>
</organism>
<feature type="coiled-coil region" evidence="1">
    <location>
        <begin position="403"/>
        <end position="461"/>
    </location>
</feature>
<protein>
    <submittedName>
        <fullName evidence="3">Uncharacterized protein</fullName>
    </submittedName>
</protein>
<name>A0A915NEE2_9BILA</name>
<dbReference type="Proteomes" id="UP000887560">
    <property type="component" value="Unplaced"/>
</dbReference>
<evidence type="ECO:0000313" key="3">
    <source>
        <dbReference type="WBParaSite" id="scf7180000416166.g117"/>
    </source>
</evidence>
<dbReference type="AlphaFoldDB" id="A0A915NEE2"/>
<proteinExistence type="predicted"/>
<dbReference type="WBParaSite" id="scf7180000416166.g117">
    <property type="protein sequence ID" value="scf7180000416166.g117"/>
    <property type="gene ID" value="scf7180000416166.g117"/>
</dbReference>
<accession>A0A915NEE2</accession>
<evidence type="ECO:0000313" key="2">
    <source>
        <dbReference type="Proteomes" id="UP000887560"/>
    </source>
</evidence>
<feature type="coiled-coil region" evidence="1">
    <location>
        <begin position="500"/>
        <end position="550"/>
    </location>
</feature>